<dbReference type="InterPro" id="IPR020904">
    <property type="entry name" value="Sc_DH/Rdtase_CS"/>
</dbReference>
<dbReference type="Pfam" id="PF00106">
    <property type="entry name" value="adh_short"/>
    <property type="match status" value="1"/>
</dbReference>
<gene>
    <name evidence="3" type="ORF">A3B92_00815</name>
</gene>
<dbReference type="EMBL" id="MHJG01000005">
    <property type="protein sequence ID" value="OGY64312.1"/>
    <property type="molecule type" value="Genomic_DNA"/>
</dbReference>
<name>A0A1G1ZIC1_9BACT</name>
<dbReference type="InterPro" id="IPR002347">
    <property type="entry name" value="SDR_fam"/>
</dbReference>
<dbReference type="PRINTS" id="PR00080">
    <property type="entry name" value="SDRFAMILY"/>
</dbReference>
<evidence type="ECO:0008006" key="5">
    <source>
        <dbReference type="Google" id="ProtNLM"/>
    </source>
</evidence>
<dbReference type="STRING" id="1798404.A3B92_00815"/>
<dbReference type="Proteomes" id="UP000177960">
    <property type="component" value="Unassembled WGS sequence"/>
</dbReference>
<evidence type="ECO:0000256" key="2">
    <source>
        <dbReference type="RuleBase" id="RU000363"/>
    </source>
</evidence>
<reference evidence="3 4" key="1">
    <citation type="journal article" date="2016" name="Nat. Commun.">
        <title>Thousands of microbial genomes shed light on interconnected biogeochemical processes in an aquifer system.</title>
        <authorList>
            <person name="Anantharaman K."/>
            <person name="Brown C.T."/>
            <person name="Hug L.A."/>
            <person name="Sharon I."/>
            <person name="Castelle C.J."/>
            <person name="Probst A.J."/>
            <person name="Thomas B.C."/>
            <person name="Singh A."/>
            <person name="Wilkins M.J."/>
            <person name="Karaoz U."/>
            <person name="Brodie E.L."/>
            <person name="Williams K.H."/>
            <person name="Hubbard S.S."/>
            <person name="Banfield J.F."/>
        </authorList>
    </citation>
    <scope>NUCLEOTIDE SEQUENCE [LARGE SCALE GENOMIC DNA]</scope>
</reference>
<protein>
    <recommendedName>
        <fullName evidence="5">Short-chain dehydrogenase</fullName>
    </recommendedName>
</protein>
<comment type="similarity">
    <text evidence="1 2">Belongs to the short-chain dehydrogenases/reductases (SDR) family.</text>
</comment>
<organism evidence="3 4">
    <name type="scientific">Candidatus Harrisonbacteria bacterium RIFCSPHIGHO2_02_FULL_42_16</name>
    <dbReference type="NCBI Taxonomy" id="1798404"/>
    <lineage>
        <taxon>Bacteria</taxon>
        <taxon>Candidatus Harrisoniibacteriota</taxon>
    </lineage>
</organism>
<dbReference type="Gene3D" id="3.40.50.720">
    <property type="entry name" value="NAD(P)-binding Rossmann-like Domain"/>
    <property type="match status" value="1"/>
</dbReference>
<dbReference type="CDD" id="cd05233">
    <property type="entry name" value="SDR_c"/>
    <property type="match status" value="1"/>
</dbReference>
<dbReference type="PRINTS" id="PR00081">
    <property type="entry name" value="GDHRDH"/>
</dbReference>
<evidence type="ECO:0000313" key="4">
    <source>
        <dbReference type="Proteomes" id="UP000177960"/>
    </source>
</evidence>
<dbReference type="AlphaFoldDB" id="A0A1G1ZIC1"/>
<dbReference type="GO" id="GO:0016616">
    <property type="term" value="F:oxidoreductase activity, acting on the CH-OH group of donors, NAD or NADP as acceptor"/>
    <property type="evidence" value="ECO:0007669"/>
    <property type="project" value="TreeGrafter"/>
</dbReference>
<evidence type="ECO:0000256" key="1">
    <source>
        <dbReference type="ARBA" id="ARBA00006484"/>
    </source>
</evidence>
<comment type="caution">
    <text evidence="3">The sequence shown here is derived from an EMBL/GenBank/DDBJ whole genome shotgun (WGS) entry which is preliminary data.</text>
</comment>
<dbReference type="InterPro" id="IPR036291">
    <property type="entry name" value="NAD(P)-bd_dom_sf"/>
</dbReference>
<dbReference type="PROSITE" id="PS00061">
    <property type="entry name" value="ADH_SHORT"/>
    <property type="match status" value="1"/>
</dbReference>
<dbReference type="FunFam" id="3.40.50.720:FF:000084">
    <property type="entry name" value="Short-chain dehydrogenase reductase"/>
    <property type="match status" value="1"/>
</dbReference>
<proteinExistence type="inferred from homology"/>
<evidence type="ECO:0000313" key="3">
    <source>
        <dbReference type="EMBL" id="OGY64312.1"/>
    </source>
</evidence>
<dbReference type="PANTHER" id="PTHR42760">
    <property type="entry name" value="SHORT-CHAIN DEHYDROGENASES/REDUCTASES FAMILY MEMBER"/>
    <property type="match status" value="1"/>
</dbReference>
<dbReference type="SUPFAM" id="SSF51735">
    <property type="entry name" value="NAD(P)-binding Rossmann-fold domains"/>
    <property type="match status" value="1"/>
</dbReference>
<accession>A0A1G1ZIC1</accession>
<sequence length="258" mass="27940">MDKKVVLVTGGFGGIGFATGKAFIKSGYDVLLTDIAAAPSPEVLESFHELNRISSDAVGNMVLYPKCDIRSEEMARDLFEFCKKAYGRLDVLVTAHGVYSSQKVSELTEEEIDRIMDTNFKGVVLCAREALYLMKTGVIINVGSSVGIAADSDSPIYSASKAAIHQFTKCLAQKCGRTIRVNVIAPGPVDTPLLRKAFNNDLKTIEEYRRMALRGIASCDEIATMIVFMASDACNFMNGAIVPFDGGESILYAGEPPK</sequence>